<reference evidence="1 2" key="1">
    <citation type="journal article" date="2012" name="Science">
        <title>The Paleozoic origin of enzymatic lignin decomposition reconstructed from 31 fungal genomes.</title>
        <authorList>
            <person name="Floudas D."/>
            <person name="Binder M."/>
            <person name="Riley R."/>
            <person name="Barry K."/>
            <person name="Blanchette R.A."/>
            <person name="Henrissat B."/>
            <person name="Martinez A.T."/>
            <person name="Otillar R."/>
            <person name="Spatafora J.W."/>
            <person name="Yadav J.S."/>
            <person name="Aerts A."/>
            <person name="Benoit I."/>
            <person name="Boyd A."/>
            <person name="Carlson A."/>
            <person name="Copeland A."/>
            <person name="Coutinho P.M."/>
            <person name="de Vries R.P."/>
            <person name="Ferreira P."/>
            <person name="Findley K."/>
            <person name="Foster B."/>
            <person name="Gaskell J."/>
            <person name="Glotzer D."/>
            <person name="Gorecki P."/>
            <person name="Heitman J."/>
            <person name="Hesse C."/>
            <person name="Hori C."/>
            <person name="Igarashi K."/>
            <person name="Jurgens J.A."/>
            <person name="Kallen N."/>
            <person name="Kersten P."/>
            <person name="Kohler A."/>
            <person name="Kuees U."/>
            <person name="Kumar T.K.A."/>
            <person name="Kuo A."/>
            <person name="LaButti K."/>
            <person name="Larrondo L.F."/>
            <person name="Lindquist E."/>
            <person name="Ling A."/>
            <person name="Lombard V."/>
            <person name="Lucas S."/>
            <person name="Lundell T."/>
            <person name="Martin R."/>
            <person name="McLaughlin D.J."/>
            <person name="Morgenstern I."/>
            <person name="Morin E."/>
            <person name="Murat C."/>
            <person name="Nagy L.G."/>
            <person name="Nolan M."/>
            <person name="Ohm R.A."/>
            <person name="Patyshakuliyeva A."/>
            <person name="Rokas A."/>
            <person name="Ruiz-Duenas F.J."/>
            <person name="Sabat G."/>
            <person name="Salamov A."/>
            <person name="Samejima M."/>
            <person name="Schmutz J."/>
            <person name="Slot J.C."/>
            <person name="St John F."/>
            <person name="Stenlid J."/>
            <person name="Sun H."/>
            <person name="Sun S."/>
            <person name="Syed K."/>
            <person name="Tsang A."/>
            <person name="Wiebenga A."/>
            <person name="Young D."/>
            <person name="Pisabarro A."/>
            <person name="Eastwood D.C."/>
            <person name="Martin F."/>
            <person name="Cullen D."/>
            <person name="Grigoriev I.V."/>
            <person name="Hibbett D.S."/>
        </authorList>
    </citation>
    <scope>NUCLEOTIDE SEQUENCE [LARGE SCALE GENOMIC DNA]</scope>
    <source>
        <strain evidence="1 2">DJM-731 SS1</strain>
    </source>
</reference>
<dbReference type="EMBL" id="JH795867">
    <property type="protein sequence ID" value="EJU00290.1"/>
    <property type="molecule type" value="Genomic_DNA"/>
</dbReference>
<organism evidence="1 2">
    <name type="scientific">Dacryopinax primogenitus (strain DJM 731)</name>
    <name type="common">Brown rot fungus</name>
    <dbReference type="NCBI Taxonomy" id="1858805"/>
    <lineage>
        <taxon>Eukaryota</taxon>
        <taxon>Fungi</taxon>
        <taxon>Dikarya</taxon>
        <taxon>Basidiomycota</taxon>
        <taxon>Agaricomycotina</taxon>
        <taxon>Dacrymycetes</taxon>
        <taxon>Dacrymycetales</taxon>
        <taxon>Dacrymycetaceae</taxon>
        <taxon>Dacryopinax</taxon>
    </lineage>
</organism>
<evidence type="ECO:0000313" key="1">
    <source>
        <dbReference type="EMBL" id="EJU00290.1"/>
    </source>
</evidence>
<protein>
    <submittedName>
        <fullName evidence="1">Uncharacterized protein</fullName>
    </submittedName>
</protein>
<evidence type="ECO:0000313" key="2">
    <source>
        <dbReference type="Proteomes" id="UP000030653"/>
    </source>
</evidence>
<sequence length="64" mass="6914">MPDARDIILPPLSAGAAHMMVFGSPENFSAIVQIVAAERLEGKEPADWILELSDGEWAFRTTGS</sequence>
<name>M5FX40_DACPD</name>
<dbReference type="RefSeq" id="XP_040627187.1">
    <property type="nucleotide sequence ID" value="XM_040768793.1"/>
</dbReference>
<gene>
    <name evidence="1" type="ORF">DACRYDRAFT_109028</name>
</gene>
<proteinExistence type="predicted"/>
<dbReference type="HOGENOM" id="CLU_2867609_0_0_1"/>
<dbReference type="Proteomes" id="UP000030653">
    <property type="component" value="Unassembled WGS sequence"/>
</dbReference>
<dbReference type="AlphaFoldDB" id="M5FX40"/>
<accession>M5FX40</accession>
<dbReference type="GeneID" id="63683855"/>
<keyword evidence="2" id="KW-1185">Reference proteome</keyword>